<evidence type="ECO:0000259" key="8">
    <source>
        <dbReference type="PROSITE" id="PS50110"/>
    </source>
</evidence>
<evidence type="ECO:0000256" key="3">
    <source>
        <dbReference type="ARBA" id="ARBA00023015"/>
    </source>
</evidence>
<reference evidence="10 11" key="1">
    <citation type="submission" date="2015-03" db="EMBL/GenBank/DDBJ databases">
        <title>Draft genome sequence of Elstera litoralis.</title>
        <authorList>
            <person name="Rahalkar M.C."/>
            <person name="Dhakephalkar P.K."/>
            <person name="Pore S.D."/>
            <person name="Arora P."/>
            <person name="Kapse N.G."/>
            <person name="Pandit P.S."/>
        </authorList>
    </citation>
    <scope>NUCLEOTIDE SEQUENCE [LARGE SCALE GENOMIC DNA]</scope>
    <source>
        <strain evidence="10 11">Dia-1</strain>
    </source>
</reference>
<dbReference type="Pfam" id="PF00486">
    <property type="entry name" value="Trans_reg_C"/>
    <property type="match status" value="1"/>
</dbReference>
<proteinExistence type="predicted"/>
<dbReference type="Gene3D" id="1.10.10.10">
    <property type="entry name" value="Winged helix-like DNA-binding domain superfamily/Winged helix DNA-binding domain"/>
    <property type="match status" value="1"/>
</dbReference>
<feature type="DNA-binding region" description="OmpR/PhoB-type" evidence="7">
    <location>
        <begin position="124"/>
        <end position="218"/>
    </location>
</feature>
<feature type="domain" description="OmpR/PhoB-type" evidence="9">
    <location>
        <begin position="124"/>
        <end position="218"/>
    </location>
</feature>
<dbReference type="SUPFAM" id="SSF52172">
    <property type="entry name" value="CheY-like"/>
    <property type="match status" value="1"/>
</dbReference>
<dbReference type="PROSITE" id="PS50110">
    <property type="entry name" value="RESPONSE_REGULATORY"/>
    <property type="match status" value="1"/>
</dbReference>
<dbReference type="CDD" id="cd17624">
    <property type="entry name" value="REC_OmpR_PmrA-like"/>
    <property type="match status" value="1"/>
</dbReference>
<protein>
    <submittedName>
        <fullName evidence="10">Transcriptional regulator</fullName>
    </submittedName>
</protein>
<dbReference type="GO" id="GO:0006355">
    <property type="term" value="P:regulation of DNA-templated transcription"/>
    <property type="evidence" value="ECO:0007669"/>
    <property type="project" value="InterPro"/>
</dbReference>
<keyword evidence="3" id="KW-0805">Transcription regulation</keyword>
<sequence>MRILLVEDDGLIGGAVRDQMLADGHAVDWAQRIAEADDFLAVAAYDCLLLDLALPDGRGLDFLTALRRRGARVPVIILTARDQISDRIAGLNGGADDYLVKPFDLTELSARVAAVARRYAGTPNPVTTLGSVSLDPAARTASLEGQPISLTAREWALLDALLRRRDTIVSKTQLEETLYAFGDEVESNAVEAHVSRLRKKLGHGVIETLRGLGYRLGAA</sequence>
<dbReference type="EMBL" id="LAJY01000017">
    <property type="protein sequence ID" value="KJV11011.1"/>
    <property type="molecule type" value="Genomic_DNA"/>
</dbReference>
<dbReference type="GO" id="GO:0005829">
    <property type="term" value="C:cytosol"/>
    <property type="evidence" value="ECO:0007669"/>
    <property type="project" value="TreeGrafter"/>
</dbReference>
<dbReference type="PANTHER" id="PTHR48111:SF1">
    <property type="entry name" value="TWO-COMPONENT RESPONSE REGULATOR ORR33"/>
    <property type="match status" value="1"/>
</dbReference>
<dbReference type="GO" id="GO:0000976">
    <property type="term" value="F:transcription cis-regulatory region binding"/>
    <property type="evidence" value="ECO:0007669"/>
    <property type="project" value="TreeGrafter"/>
</dbReference>
<evidence type="ECO:0000256" key="5">
    <source>
        <dbReference type="ARBA" id="ARBA00023163"/>
    </source>
</evidence>
<keyword evidence="4 7" id="KW-0238">DNA-binding</keyword>
<evidence type="ECO:0000256" key="6">
    <source>
        <dbReference type="PROSITE-ProRule" id="PRU00169"/>
    </source>
</evidence>
<dbReference type="AlphaFoldDB" id="A0A0F3IWD9"/>
<dbReference type="GO" id="GO:0000156">
    <property type="term" value="F:phosphorelay response regulator activity"/>
    <property type="evidence" value="ECO:0007669"/>
    <property type="project" value="TreeGrafter"/>
</dbReference>
<evidence type="ECO:0000313" key="11">
    <source>
        <dbReference type="Proteomes" id="UP000033774"/>
    </source>
</evidence>
<feature type="modified residue" description="4-aspartylphosphate" evidence="6">
    <location>
        <position position="51"/>
    </location>
</feature>
<evidence type="ECO:0000313" key="10">
    <source>
        <dbReference type="EMBL" id="KJV11011.1"/>
    </source>
</evidence>
<dbReference type="Gene3D" id="6.10.250.690">
    <property type="match status" value="1"/>
</dbReference>
<dbReference type="PROSITE" id="PS51755">
    <property type="entry name" value="OMPR_PHOB"/>
    <property type="match status" value="1"/>
</dbReference>
<evidence type="ECO:0000256" key="4">
    <source>
        <dbReference type="ARBA" id="ARBA00023125"/>
    </source>
</evidence>
<dbReference type="Gene3D" id="3.40.50.2300">
    <property type="match status" value="1"/>
</dbReference>
<name>A0A0F3IWD9_9PROT</name>
<keyword evidence="2" id="KW-0902">Two-component regulatory system</keyword>
<dbReference type="GO" id="GO:0032993">
    <property type="term" value="C:protein-DNA complex"/>
    <property type="evidence" value="ECO:0007669"/>
    <property type="project" value="TreeGrafter"/>
</dbReference>
<dbReference type="PANTHER" id="PTHR48111">
    <property type="entry name" value="REGULATOR OF RPOS"/>
    <property type="match status" value="1"/>
</dbReference>
<organism evidence="10 11">
    <name type="scientific">Elstera litoralis</name>
    <dbReference type="NCBI Taxonomy" id="552518"/>
    <lineage>
        <taxon>Bacteria</taxon>
        <taxon>Pseudomonadati</taxon>
        <taxon>Pseudomonadota</taxon>
        <taxon>Alphaproteobacteria</taxon>
        <taxon>Rhodospirillales</taxon>
        <taxon>Rhodospirillaceae</taxon>
        <taxon>Elstera</taxon>
    </lineage>
</organism>
<dbReference type="SMART" id="SM00862">
    <property type="entry name" value="Trans_reg_C"/>
    <property type="match status" value="1"/>
</dbReference>
<evidence type="ECO:0000256" key="1">
    <source>
        <dbReference type="ARBA" id="ARBA00022553"/>
    </source>
</evidence>
<evidence type="ECO:0000256" key="2">
    <source>
        <dbReference type="ARBA" id="ARBA00023012"/>
    </source>
</evidence>
<gene>
    <name evidence="10" type="ORF">VZ95_01150</name>
</gene>
<dbReference type="PATRIC" id="fig|552518.3.peg.740"/>
<dbReference type="InterPro" id="IPR036388">
    <property type="entry name" value="WH-like_DNA-bd_sf"/>
</dbReference>
<dbReference type="OrthoDB" id="9802426at2"/>
<dbReference type="Pfam" id="PF00072">
    <property type="entry name" value="Response_reg"/>
    <property type="match status" value="1"/>
</dbReference>
<dbReference type="CDD" id="cd00383">
    <property type="entry name" value="trans_reg_C"/>
    <property type="match status" value="1"/>
</dbReference>
<comment type="caution">
    <text evidence="10">The sequence shown here is derived from an EMBL/GenBank/DDBJ whole genome shotgun (WGS) entry which is preliminary data.</text>
</comment>
<evidence type="ECO:0000259" key="9">
    <source>
        <dbReference type="PROSITE" id="PS51755"/>
    </source>
</evidence>
<dbReference type="Proteomes" id="UP000033774">
    <property type="component" value="Unassembled WGS sequence"/>
</dbReference>
<accession>A0A0F3IWD9</accession>
<dbReference type="InterPro" id="IPR001789">
    <property type="entry name" value="Sig_transdc_resp-reg_receiver"/>
</dbReference>
<dbReference type="InterPro" id="IPR001867">
    <property type="entry name" value="OmpR/PhoB-type_DNA-bd"/>
</dbReference>
<keyword evidence="5" id="KW-0804">Transcription</keyword>
<feature type="domain" description="Response regulatory" evidence="8">
    <location>
        <begin position="2"/>
        <end position="116"/>
    </location>
</feature>
<dbReference type="SMART" id="SM00448">
    <property type="entry name" value="REC"/>
    <property type="match status" value="1"/>
</dbReference>
<keyword evidence="1 6" id="KW-0597">Phosphoprotein</keyword>
<dbReference type="InterPro" id="IPR039420">
    <property type="entry name" value="WalR-like"/>
</dbReference>
<evidence type="ECO:0000256" key="7">
    <source>
        <dbReference type="PROSITE-ProRule" id="PRU01091"/>
    </source>
</evidence>
<keyword evidence="11" id="KW-1185">Reference proteome</keyword>
<dbReference type="InterPro" id="IPR011006">
    <property type="entry name" value="CheY-like_superfamily"/>
</dbReference>
<dbReference type="RefSeq" id="WP_045774248.1">
    <property type="nucleotide sequence ID" value="NZ_LAJY01000017.1"/>
</dbReference>